<organism evidence="9 10">
    <name type="scientific">Aspergillus puulaauensis</name>
    <dbReference type="NCBI Taxonomy" id="1220207"/>
    <lineage>
        <taxon>Eukaryota</taxon>
        <taxon>Fungi</taxon>
        <taxon>Dikarya</taxon>
        <taxon>Ascomycota</taxon>
        <taxon>Pezizomycotina</taxon>
        <taxon>Eurotiomycetes</taxon>
        <taxon>Eurotiomycetidae</taxon>
        <taxon>Eurotiales</taxon>
        <taxon>Aspergillaceae</taxon>
        <taxon>Aspergillus</taxon>
    </lineage>
</organism>
<keyword evidence="6" id="KW-0342">GTP-binding</keyword>
<dbReference type="PANTHER" id="PTHR19136">
    <property type="entry name" value="MOLYBDENUM COFACTOR GUANYLYLTRANSFERASE"/>
    <property type="match status" value="1"/>
</dbReference>
<dbReference type="GO" id="GO:0016779">
    <property type="term" value="F:nucleotidyltransferase activity"/>
    <property type="evidence" value="ECO:0007669"/>
    <property type="project" value="TreeGrafter"/>
</dbReference>
<keyword evidence="2" id="KW-0808">Transferase</keyword>
<keyword evidence="3" id="KW-0479">Metal-binding</keyword>
<dbReference type="Proteomes" id="UP000654913">
    <property type="component" value="Chromosome 2"/>
</dbReference>
<evidence type="ECO:0000256" key="3">
    <source>
        <dbReference type="ARBA" id="ARBA00022723"/>
    </source>
</evidence>
<accession>A0A7R7XIH1</accession>
<dbReference type="Gene3D" id="3.90.550.10">
    <property type="entry name" value="Spore Coat Polysaccharide Biosynthesis Protein SpsA, Chain A"/>
    <property type="match status" value="1"/>
</dbReference>
<dbReference type="EMBL" id="AP024444">
    <property type="protein sequence ID" value="BCS21688.1"/>
    <property type="molecule type" value="Genomic_DNA"/>
</dbReference>
<dbReference type="InterPro" id="IPR013482">
    <property type="entry name" value="Molybde_CF_guanTrfase"/>
</dbReference>
<evidence type="ECO:0000256" key="7">
    <source>
        <dbReference type="ARBA" id="ARBA00023150"/>
    </source>
</evidence>
<dbReference type="PANTHER" id="PTHR19136:SF81">
    <property type="entry name" value="MOLYBDENUM COFACTOR GUANYLYLTRANSFERASE"/>
    <property type="match status" value="1"/>
</dbReference>
<evidence type="ECO:0000259" key="8">
    <source>
        <dbReference type="Pfam" id="PF12804"/>
    </source>
</evidence>
<dbReference type="AlphaFoldDB" id="A0A7R7XIH1"/>
<evidence type="ECO:0000256" key="6">
    <source>
        <dbReference type="ARBA" id="ARBA00023134"/>
    </source>
</evidence>
<dbReference type="KEGG" id="apuu:APUU_22120A"/>
<evidence type="ECO:0000256" key="4">
    <source>
        <dbReference type="ARBA" id="ARBA00022741"/>
    </source>
</evidence>
<dbReference type="CDD" id="cd02503">
    <property type="entry name" value="MobA"/>
    <property type="match status" value="1"/>
</dbReference>
<reference evidence="9" key="2">
    <citation type="submission" date="2021-02" db="EMBL/GenBank/DDBJ databases">
        <title>Aspergillus puulaauensis MK2 genome sequence.</title>
        <authorList>
            <person name="Futagami T."/>
            <person name="Mori K."/>
            <person name="Kadooka C."/>
            <person name="Tanaka T."/>
        </authorList>
    </citation>
    <scope>NUCLEOTIDE SEQUENCE</scope>
    <source>
        <strain evidence="9">MK2</strain>
    </source>
</reference>
<protein>
    <recommendedName>
        <fullName evidence="8">MobA-like NTP transferase domain-containing protein</fullName>
    </recommendedName>
</protein>
<sequence>MIQPLLLAGGHSTRMGTRKELLRLYDEMPVYEHQLIRLRIACPDADAVYLSLPDPSALGPILENPRIERLTETSLQLYHQTFTFPVHVLYDEADVGPAGGLLAAHRDVPDASWLVVACDYPFFSVSAMNHICREMAALVTCFENSDGIYEPLLGVWSAPALSLLEENVKNGILGPKSVVFKSKGKAVRPLDENWLYNMNTPAEYSEALRMGGYIASITQDIQTFNNILS</sequence>
<dbReference type="InterPro" id="IPR029044">
    <property type="entry name" value="Nucleotide-diphossugar_trans"/>
</dbReference>
<keyword evidence="4" id="KW-0547">Nucleotide-binding</keyword>
<evidence type="ECO:0000313" key="10">
    <source>
        <dbReference type="Proteomes" id="UP000654913"/>
    </source>
</evidence>
<keyword evidence="7" id="KW-0501">Molybdenum cofactor biosynthesis</keyword>
<evidence type="ECO:0000256" key="5">
    <source>
        <dbReference type="ARBA" id="ARBA00022842"/>
    </source>
</evidence>
<dbReference type="GeneID" id="64971693"/>
<dbReference type="OrthoDB" id="20872at2759"/>
<keyword evidence="1" id="KW-0963">Cytoplasm</keyword>
<feature type="domain" description="MobA-like NTP transferase" evidence="8">
    <location>
        <begin position="5"/>
        <end position="167"/>
    </location>
</feature>
<evidence type="ECO:0000313" key="9">
    <source>
        <dbReference type="EMBL" id="BCS21688.1"/>
    </source>
</evidence>
<evidence type="ECO:0000256" key="2">
    <source>
        <dbReference type="ARBA" id="ARBA00022679"/>
    </source>
</evidence>
<dbReference type="GO" id="GO:0006777">
    <property type="term" value="P:Mo-molybdopterin cofactor biosynthetic process"/>
    <property type="evidence" value="ECO:0007669"/>
    <property type="project" value="UniProtKB-KW"/>
</dbReference>
<dbReference type="Pfam" id="PF12804">
    <property type="entry name" value="NTP_transf_3"/>
    <property type="match status" value="1"/>
</dbReference>
<keyword evidence="10" id="KW-1185">Reference proteome</keyword>
<keyword evidence="5" id="KW-0460">Magnesium</keyword>
<evidence type="ECO:0000256" key="1">
    <source>
        <dbReference type="ARBA" id="ARBA00022490"/>
    </source>
</evidence>
<proteinExistence type="predicted"/>
<reference evidence="9" key="1">
    <citation type="submission" date="2021-01" db="EMBL/GenBank/DDBJ databases">
        <authorList>
            <consortium name="Aspergillus puulaauensis MK2 genome sequencing consortium"/>
            <person name="Kazuki M."/>
            <person name="Futagami T."/>
        </authorList>
    </citation>
    <scope>NUCLEOTIDE SEQUENCE</scope>
    <source>
        <strain evidence="9">MK2</strain>
    </source>
</reference>
<dbReference type="RefSeq" id="XP_041553882.1">
    <property type="nucleotide sequence ID" value="XM_041700948.1"/>
</dbReference>
<dbReference type="GO" id="GO:0046872">
    <property type="term" value="F:metal ion binding"/>
    <property type="evidence" value="ECO:0007669"/>
    <property type="project" value="UniProtKB-KW"/>
</dbReference>
<dbReference type="InterPro" id="IPR025877">
    <property type="entry name" value="MobA-like_NTP_Trfase"/>
</dbReference>
<dbReference type="GO" id="GO:0005525">
    <property type="term" value="F:GTP binding"/>
    <property type="evidence" value="ECO:0007669"/>
    <property type="project" value="UniProtKB-KW"/>
</dbReference>
<gene>
    <name evidence="9" type="ORF">APUU_22120A</name>
</gene>
<name>A0A7R7XIH1_9EURO</name>
<dbReference type="SUPFAM" id="SSF53448">
    <property type="entry name" value="Nucleotide-diphospho-sugar transferases"/>
    <property type="match status" value="1"/>
</dbReference>